<dbReference type="CDD" id="cd13956">
    <property type="entry name" value="PT_UbiA"/>
    <property type="match status" value="1"/>
</dbReference>
<feature type="transmembrane region" description="Helical" evidence="6">
    <location>
        <begin position="186"/>
        <end position="213"/>
    </location>
</feature>
<name>A0ABU2JNI6_9ACTN</name>
<evidence type="ECO:0000313" key="7">
    <source>
        <dbReference type="EMBL" id="MDT0266547.1"/>
    </source>
</evidence>
<dbReference type="RefSeq" id="WP_311666559.1">
    <property type="nucleotide sequence ID" value="NZ_JAVREO010000004.1"/>
</dbReference>
<sequence length="337" mass="35212">MTRPLTDPVPAPPSAPEPGTAGPPAVRPVEGKLRAYARLGKLDVYDYYPSLAVALSAVLLPLAQFTAGAAGTLALFLAGEVFVVMAMVALDDITGYHDGSDAANYGPNHPLRDIRRKPLVAGTLTLREAHLFAWGCAVTGAGLWAASAAVAPHLPLWTGLLTAGLLVVSLQYSYGLKISYHGFQEVFLCGLGVGLVLVPHALVAGEFVGFLLVQGVLFGCGPLLFGVYSNTNDIEGDRAVGRRTVAALVSPRGNARFVGALSVGEFLVGAVASASGVAPWWFVLAMLPVTGLRARQFHLGFVAGDIMRARRLGFTAHRVATVLLILVNLALGAKVLA</sequence>
<feature type="transmembrane region" description="Helical" evidence="6">
    <location>
        <begin position="316"/>
        <end position="336"/>
    </location>
</feature>
<proteinExistence type="predicted"/>
<dbReference type="InterPro" id="IPR000537">
    <property type="entry name" value="UbiA_prenyltransferase"/>
</dbReference>
<feature type="compositionally biased region" description="Pro residues" evidence="5">
    <location>
        <begin position="7"/>
        <end position="16"/>
    </location>
</feature>
<accession>A0ABU2JNI6</accession>
<dbReference type="InterPro" id="IPR044878">
    <property type="entry name" value="UbiA_sf"/>
</dbReference>
<keyword evidence="3 6" id="KW-1133">Transmembrane helix</keyword>
<protein>
    <submittedName>
        <fullName evidence="7">UbiA family prenyltransferase</fullName>
    </submittedName>
</protein>
<evidence type="ECO:0000256" key="5">
    <source>
        <dbReference type="SAM" id="MobiDB-lite"/>
    </source>
</evidence>
<keyword evidence="4 6" id="KW-0472">Membrane</keyword>
<feature type="region of interest" description="Disordered" evidence="5">
    <location>
        <begin position="1"/>
        <end position="27"/>
    </location>
</feature>
<keyword evidence="8" id="KW-1185">Reference proteome</keyword>
<comment type="subcellular location">
    <subcellularLocation>
        <location evidence="1">Membrane</location>
        <topology evidence="1">Multi-pass membrane protein</topology>
    </subcellularLocation>
</comment>
<evidence type="ECO:0000256" key="6">
    <source>
        <dbReference type="SAM" id="Phobius"/>
    </source>
</evidence>
<evidence type="ECO:0000256" key="1">
    <source>
        <dbReference type="ARBA" id="ARBA00004141"/>
    </source>
</evidence>
<dbReference type="Pfam" id="PF01040">
    <property type="entry name" value="UbiA"/>
    <property type="match status" value="1"/>
</dbReference>
<feature type="transmembrane region" description="Helical" evidence="6">
    <location>
        <begin position="266"/>
        <end position="287"/>
    </location>
</feature>
<evidence type="ECO:0000313" key="8">
    <source>
        <dbReference type="Proteomes" id="UP001183410"/>
    </source>
</evidence>
<comment type="caution">
    <text evidence="7">The sequence shown here is derived from an EMBL/GenBank/DDBJ whole genome shotgun (WGS) entry which is preliminary data.</text>
</comment>
<feature type="transmembrane region" description="Helical" evidence="6">
    <location>
        <begin position="156"/>
        <end position="174"/>
    </location>
</feature>
<reference evidence="8" key="1">
    <citation type="submission" date="2023-07" db="EMBL/GenBank/DDBJ databases">
        <title>30 novel species of actinomycetes from the DSMZ collection.</title>
        <authorList>
            <person name="Nouioui I."/>
        </authorList>
    </citation>
    <scope>NUCLEOTIDE SEQUENCE [LARGE SCALE GENOMIC DNA]</scope>
    <source>
        <strain evidence="8">DSM 44915</strain>
    </source>
</reference>
<keyword evidence="2 6" id="KW-0812">Transmembrane</keyword>
<feature type="transmembrane region" description="Helical" evidence="6">
    <location>
        <begin position="131"/>
        <end position="150"/>
    </location>
</feature>
<evidence type="ECO:0000256" key="4">
    <source>
        <dbReference type="ARBA" id="ARBA00023136"/>
    </source>
</evidence>
<gene>
    <name evidence="7" type="ORF">RM844_09585</name>
</gene>
<feature type="transmembrane region" description="Helical" evidence="6">
    <location>
        <begin position="69"/>
        <end position="90"/>
    </location>
</feature>
<evidence type="ECO:0000256" key="3">
    <source>
        <dbReference type="ARBA" id="ARBA00022989"/>
    </source>
</evidence>
<evidence type="ECO:0000256" key="2">
    <source>
        <dbReference type="ARBA" id="ARBA00022692"/>
    </source>
</evidence>
<dbReference type="EMBL" id="JAVREO010000004">
    <property type="protein sequence ID" value="MDT0266547.1"/>
    <property type="molecule type" value="Genomic_DNA"/>
</dbReference>
<organism evidence="7 8">
    <name type="scientific">Streptomyces chisholmiae</name>
    <dbReference type="NCBI Taxonomy" id="3075540"/>
    <lineage>
        <taxon>Bacteria</taxon>
        <taxon>Bacillati</taxon>
        <taxon>Actinomycetota</taxon>
        <taxon>Actinomycetes</taxon>
        <taxon>Kitasatosporales</taxon>
        <taxon>Streptomycetaceae</taxon>
        <taxon>Streptomyces</taxon>
    </lineage>
</organism>
<dbReference type="Proteomes" id="UP001183410">
    <property type="component" value="Unassembled WGS sequence"/>
</dbReference>
<dbReference type="Gene3D" id="1.10.357.140">
    <property type="entry name" value="UbiA prenyltransferase"/>
    <property type="match status" value="1"/>
</dbReference>